<dbReference type="CDD" id="cd06225">
    <property type="entry name" value="HAMP"/>
    <property type="match status" value="1"/>
</dbReference>
<dbReference type="EMBL" id="AP019782">
    <property type="protein sequence ID" value="BBL72115.1"/>
    <property type="molecule type" value="Genomic_DNA"/>
</dbReference>
<evidence type="ECO:0000256" key="3">
    <source>
        <dbReference type="ARBA" id="ARBA00022553"/>
    </source>
</evidence>
<evidence type="ECO:0000259" key="19">
    <source>
        <dbReference type="PROSITE" id="PS50894"/>
    </source>
</evidence>
<feature type="domain" description="PAC" evidence="17">
    <location>
        <begin position="314"/>
        <end position="364"/>
    </location>
</feature>
<evidence type="ECO:0000256" key="12">
    <source>
        <dbReference type="PROSITE-ProRule" id="PRU00169"/>
    </source>
</evidence>
<dbReference type="Proteomes" id="UP000824988">
    <property type="component" value="Chromosome"/>
</dbReference>
<evidence type="ECO:0000256" key="11">
    <source>
        <dbReference type="PROSITE-ProRule" id="PRU00110"/>
    </source>
</evidence>
<dbReference type="SMART" id="SM00091">
    <property type="entry name" value="PAS"/>
    <property type="match status" value="2"/>
</dbReference>
<evidence type="ECO:0000259" key="16">
    <source>
        <dbReference type="PROSITE" id="PS50112"/>
    </source>
</evidence>
<protein>
    <recommendedName>
        <fullName evidence="10">Sensor protein FixL</fullName>
        <ecNumber evidence="2">2.7.13.3</ecNumber>
    </recommendedName>
</protein>
<dbReference type="InterPro" id="IPR008207">
    <property type="entry name" value="Sig_transdc_His_kin_Hpt_dom"/>
</dbReference>
<feature type="domain" description="PAS" evidence="16">
    <location>
        <begin position="365"/>
        <end position="404"/>
    </location>
</feature>
<dbReference type="PROSITE" id="PS50885">
    <property type="entry name" value="HAMP"/>
    <property type="match status" value="1"/>
</dbReference>
<dbReference type="Pfam" id="PF13188">
    <property type="entry name" value="PAS_8"/>
    <property type="match status" value="1"/>
</dbReference>
<dbReference type="CDD" id="cd00130">
    <property type="entry name" value="PAS"/>
    <property type="match status" value="2"/>
</dbReference>
<dbReference type="Pfam" id="PF00672">
    <property type="entry name" value="HAMP"/>
    <property type="match status" value="1"/>
</dbReference>
<feature type="domain" description="HAMP" evidence="18">
    <location>
        <begin position="173"/>
        <end position="225"/>
    </location>
</feature>
<accession>A0A8D4VTN9</accession>
<dbReference type="AlphaFoldDB" id="A0A8D4VTN9"/>
<dbReference type="GO" id="GO:0006355">
    <property type="term" value="P:regulation of DNA-templated transcription"/>
    <property type="evidence" value="ECO:0007669"/>
    <property type="project" value="InterPro"/>
</dbReference>
<keyword evidence="3 12" id="KW-0597">Phosphoprotein</keyword>
<comment type="catalytic activity">
    <reaction evidence="1">
        <text>ATP + protein L-histidine = ADP + protein N-phospho-L-histidine.</text>
        <dbReference type="EC" id="2.7.13.3"/>
    </reaction>
</comment>
<dbReference type="Pfam" id="PF00072">
    <property type="entry name" value="Response_reg"/>
    <property type="match status" value="1"/>
</dbReference>
<evidence type="ECO:0000259" key="15">
    <source>
        <dbReference type="PROSITE" id="PS50110"/>
    </source>
</evidence>
<keyword evidence="13" id="KW-0472">Membrane</keyword>
<dbReference type="InterPro" id="IPR005467">
    <property type="entry name" value="His_kinase_dom"/>
</dbReference>
<evidence type="ECO:0000259" key="18">
    <source>
        <dbReference type="PROSITE" id="PS50885"/>
    </source>
</evidence>
<evidence type="ECO:0000259" key="14">
    <source>
        <dbReference type="PROSITE" id="PS50109"/>
    </source>
</evidence>
<dbReference type="FunFam" id="3.30.450.20:FF:000060">
    <property type="entry name" value="Sensor protein FixL"/>
    <property type="match status" value="1"/>
</dbReference>
<dbReference type="PANTHER" id="PTHR45339">
    <property type="entry name" value="HYBRID SIGNAL TRANSDUCTION HISTIDINE KINASE J"/>
    <property type="match status" value="1"/>
</dbReference>
<gene>
    <name evidence="20" type="ORF">MoryE10_27210</name>
</gene>
<dbReference type="SMART" id="SM00304">
    <property type="entry name" value="HAMP"/>
    <property type="match status" value="1"/>
</dbReference>
<dbReference type="SMART" id="SM00388">
    <property type="entry name" value="HisKA"/>
    <property type="match status" value="1"/>
</dbReference>
<dbReference type="NCBIfam" id="TIGR00229">
    <property type="entry name" value="sensory_box"/>
    <property type="match status" value="2"/>
</dbReference>
<dbReference type="GO" id="GO:0000155">
    <property type="term" value="F:phosphorelay sensor kinase activity"/>
    <property type="evidence" value="ECO:0007669"/>
    <property type="project" value="InterPro"/>
</dbReference>
<feature type="domain" description="HPt" evidence="19">
    <location>
        <begin position="897"/>
        <end position="994"/>
    </location>
</feature>
<evidence type="ECO:0000256" key="7">
    <source>
        <dbReference type="ARBA" id="ARBA00022840"/>
    </source>
</evidence>
<dbReference type="InterPro" id="IPR003660">
    <property type="entry name" value="HAMP_dom"/>
</dbReference>
<evidence type="ECO:0000256" key="8">
    <source>
        <dbReference type="ARBA" id="ARBA00023012"/>
    </source>
</evidence>
<evidence type="ECO:0000259" key="17">
    <source>
        <dbReference type="PROSITE" id="PS50113"/>
    </source>
</evidence>
<evidence type="ECO:0000256" key="9">
    <source>
        <dbReference type="ARBA" id="ARBA00059827"/>
    </source>
</evidence>
<feature type="domain" description="Response regulatory" evidence="15">
    <location>
        <begin position="745"/>
        <end position="862"/>
    </location>
</feature>
<dbReference type="CDD" id="cd00082">
    <property type="entry name" value="HisKA"/>
    <property type="match status" value="1"/>
</dbReference>
<dbReference type="GO" id="GO:0016020">
    <property type="term" value="C:membrane"/>
    <property type="evidence" value="ECO:0007669"/>
    <property type="project" value="InterPro"/>
</dbReference>
<organism evidence="20 21">
    <name type="scientific">Methylogaea oryzae</name>
    <dbReference type="NCBI Taxonomy" id="1295382"/>
    <lineage>
        <taxon>Bacteria</taxon>
        <taxon>Pseudomonadati</taxon>
        <taxon>Pseudomonadota</taxon>
        <taxon>Gammaproteobacteria</taxon>
        <taxon>Methylococcales</taxon>
        <taxon>Methylococcaceae</taxon>
        <taxon>Methylogaea</taxon>
    </lineage>
</organism>
<proteinExistence type="predicted"/>
<feature type="domain" description="Histidine kinase" evidence="14">
    <location>
        <begin position="502"/>
        <end position="722"/>
    </location>
</feature>
<dbReference type="GO" id="GO:0005524">
    <property type="term" value="F:ATP binding"/>
    <property type="evidence" value="ECO:0007669"/>
    <property type="project" value="UniProtKB-KW"/>
</dbReference>
<dbReference type="PROSITE" id="PS50112">
    <property type="entry name" value="PAS"/>
    <property type="match status" value="2"/>
</dbReference>
<dbReference type="RefSeq" id="WP_221047368.1">
    <property type="nucleotide sequence ID" value="NZ_AP019782.1"/>
</dbReference>
<dbReference type="EC" id="2.7.13.3" evidence="2"/>
<comment type="function">
    <text evidence="9">Putative oxygen sensor; modulates the activity of FixJ, a transcriptional activator of nitrogen fixation fixK gene. FixL probably acts as a kinase that phosphorylates FixJ.</text>
</comment>
<evidence type="ECO:0000313" key="21">
    <source>
        <dbReference type="Proteomes" id="UP000824988"/>
    </source>
</evidence>
<name>A0A8D4VTN9_9GAMM</name>
<feature type="domain" description="PAS" evidence="16">
    <location>
        <begin position="237"/>
        <end position="307"/>
    </location>
</feature>
<dbReference type="PROSITE" id="PS50110">
    <property type="entry name" value="RESPONSE_REGULATORY"/>
    <property type="match status" value="1"/>
</dbReference>
<dbReference type="CDD" id="cd16922">
    <property type="entry name" value="HATPase_EvgS-ArcB-TorS-like"/>
    <property type="match status" value="1"/>
</dbReference>
<evidence type="ECO:0000256" key="2">
    <source>
        <dbReference type="ARBA" id="ARBA00012438"/>
    </source>
</evidence>
<keyword evidence="6" id="KW-0418">Kinase</keyword>
<evidence type="ECO:0000256" key="10">
    <source>
        <dbReference type="ARBA" id="ARBA00070616"/>
    </source>
</evidence>
<keyword evidence="13" id="KW-1133">Transmembrane helix</keyword>
<feature type="modified residue" description="4-aspartylphosphate" evidence="12">
    <location>
        <position position="794"/>
    </location>
</feature>
<reference evidence="20" key="1">
    <citation type="submission" date="2019-06" db="EMBL/GenBank/DDBJ databases">
        <title>Complete genome sequence of Methylogaea oryzae strain JCM16910.</title>
        <authorList>
            <person name="Asakawa S."/>
        </authorList>
    </citation>
    <scope>NUCLEOTIDE SEQUENCE</scope>
    <source>
        <strain evidence="20">E10</strain>
    </source>
</reference>
<dbReference type="Pfam" id="PF00512">
    <property type="entry name" value="HisKA"/>
    <property type="match status" value="1"/>
</dbReference>
<dbReference type="PROSITE" id="PS50109">
    <property type="entry name" value="HIS_KIN"/>
    <property type="match status" value="1"/>
</dbReference>
<dbReference type="Pfam" id="PF01627">
    <property type="entry name" value="Hpt"/>
    <property type="match status" value="1"/>
</dbReference>
<keyword evidence="8" id="KW-0902">Two-component regulatory system</keyword>
<evidence type="ECO:0000256" key="5">
    <source>
        <dbReference type="ARBA" id="ARBA00022741"/>
    </source>
</evidence>
<dbReference type="InterPro" id="IPR003594">
    <property type="entry name" value="HATPase_dom"/>
</dbReference>
<evidence type="ECO:0000256" key="6">
    <source>
        <dbReference type="ARBA" id="ARBA00022777"/>
    </source>
</evidence>
<dbReference type="SMART" id="SM00448">
    <property type="entry name" value="REC"/>
    <property type="match status" value="1"/>
</dbReference>
<dbReference type="InterPro" id="IPR000014">
    <property type="entry name" value="PAS"/>
</dbReference>
<dbReference type="InterPro" id="IPR000700">
    <property type="entry name" value="PAS-assoc_C"/>
</dbReference>
<dbReference type="PANTHER" id="PTHR45339:SF5">
    <property type="entry name" value="HISTIDINE KINASE"/>
    <property type="match status" value="1"/>
</dbReference>
<dbReference type="InterPro" id="IPR001789">
    <property type="entry name" value="Sig_transdc_resp-reg_receiver"/>
</dbReference>
<dbReference type="SMART" id="SM00086">
    <property type="entry name" value="PAC"/>
    <property type="match status" value="2"/>
</dbReference>
<evidence type="ECO:0000256" key="13">
    <source>
        <dbReference type="SAM" id="Phobius"/>
    </source>
</evidence>
<keyword evidence="4" id="KW-0808">Transferase</keyword>
<dbReference type="KEGG" id="moz:MoryE10_27210"/>
<keyword evidence="7" id="KW-0067">ATP-binding</keyword>
<dbReference type="InterPro" id="IPR003661">
    <property type="entry name" value="HisK_dim/P_dom"/>
</dbReference>
<evidence type="ECO:0000313" key="20">
    <source>
        <dbReference type="EMBL" id="BBL72115.1"/>
    </source>
</evidence>
<dbReference type="CDD" id="cd17546">
    <property type="entry name" value="REC_hyHK_CKI1_RcsC-like"/>
    <property type="match status" value="1"/>
</dbReference>
<feature type="modified residue" description="Phosphohistidine" evidence="11">
    <location>
        <position position="936"/>
    </location>
</feature>
<keyword evidence="13" id="KW-0812">Transmembrane</keyword>
<evidence type="ECO:0000256" key="4">
    <source>
        <dbReference type="ARBA" id="ARBA00022679"/>
    </source>
</evidence>
<dbReference type="SMART" id="SM00387">
    <property type="entry name" value="HATPase_c"/>
    <property type="match status" value="1"/>
</dbReference>
<keyword evidence="5" id="KW-0547">Nucleotide-binding</keyword>
<dbReference type="PROSITE" id="PS50894">
    <property type="entry name" value="HPT"/>
    <property type="match status" value="1"/>
</dbReference>
<keyword evidence="21" id="KW-1185">Reference proteome</keyword>
<dbReference type="FunFam" id="3.30.565.10:FF:000010">
    <property type="entry name" value="Sensor histidine kinase RcsC"/>
    <property type="match status" value="1"/>
</dbReference>
<dbReference type="InterPro" id="IPR013767">
    <property type="entry name" value="PAS_fold"/>
</dbReference>
<feature type="transmembrane region" description="Helical" evidence="13">
    <location>
        <begin position="6"/>
        <end position="30"/>
    </location>
</feature>
<dbReference type="InterPro" id="IPR001610">
    <property type="entry name" value="PAC"/>
</dbReference>
<dbReference type="Pfam" id="PF02518">
    <property type="entry name" value="HATPase_c"/>
    <property type="match status" value="1"/>
</dbReference>
<dbReference type="Pfam" id="PF00989">
    <property type="entry name" value="PAS"/>
    <property type="match status" value="1"/>
</dbReference>
<sequence length="1003" mass="108250">MSFRLKTILGIACIETVLLLMLLLSSLAYLRESNQDELRQRTTTATTLFATATRDAVLSTDLARLEELVQDFLKNPGVLYVRVADSDRVLVQGGDDAALARPFVADGDFDRVDDGVFDAVVDIRVGAENYGRVEVGMSVAAIQAVIAEARNRIVALAGLEIGLVALFSWLLGSYLTHQLRDLEQASMAVAQGDFTPVLRVRGRDELARVAQAFNGMSERMGNTYRHLQVALAEAERRGERLQAVVDSGLDGILAIDQYGRITLFSRSAERIFGYGADEVMGRNVSMLMPEPYQSEHDGYLRRYLETRERHVIGVGREVVGLHKDGSVFPMDLSITELLSANDHGFIGLVRDISERRRLEERVRRNDIRYRALLQAATDGIHVLDRHGRLVEASESFYRMLGYPPGTPLRVMDWDDRWSEPELLAKLDELFRRPAVFETRHRRCDGRIMDVEINAYGVMVGEEALLFASARDITVRKQAEAELLQAREQAEQASRAKSQFLAVMSHEMRTPLNALLGIQELLADTPLNEKQRSYLQVAGGAGAALTSLIGDILDFTKVEAGKLELETLLVAPEPLVEEVFHLVEGAAADKGLTLSCHLAPDLPAHVVGDPTRLRQVLLNLVGNAIKFTAEGGVTVLVARAPDTAHGLLLFEVVDTGIGIAEEVQPRLFNLFTQADPSDTRKYGGSGLGLAIAKRLVELWNGSMGLESQPGGGSRFWFTFGAPADGMAIPPPQARVDAAVAQAAGALVLLVEDGPANQVVLSAMLSQGGHSVDVAASGAAAVEAVRAKRYDLIVMDVSMPDMNGMEATRRIRRLGSHGADVPIVAMTAHAVKGYREECLAVGMNDYATKPIAKQDLLALVAKWTGCARAPAGGQAKDAPASAVGLVDESVIWLVAEDAGIDDVAGLARIFLDELAQRRVAIAQALAGKDMEGLHHESHSLKSAAGTFGAVALQGLAMEVDACCKRGEGSAALAAAEKLLPCLDATLAEMERTFAPGAGQTPSPSA</sequence>
<dbReference type="PROSITE" id="PS50113">
    <property type="entry name" value="PAC"/>
    <property type="match status" value="1"/>
</dbReference>
<evidence type="ECO:0000256" key="1">
    <source>
        <dbReference type="ARBA" id="ARBA00000085"/>
    </source>
</evidence>